<dbReference type="GO" id="GO:0004553">
    <property type="term" value="F:hydrolase activity, hydrolyzing O-glycosyl compounds"/>
    <property type="evidence" value="ECO:0007669"/>
    <property type="project" value="TreeGrafter"/>
</dbReference>
<dbReference type="InterPro" id="IPR012341">
    <property type="entry name" value="6hp_glycosidase-like_sf"/>
</dbReference>
<feature type="binding site" evidence="5">
    <location>
        <begin position="595"/>
        <end position="596"/>
    </location>
    <ligand>
        <name>substrate</name>
    </ligand>
</feature>
<dbReference type="PANTHER" id="PTHR11051:SF8">
    <property type="entry name" value="PROTEIN-GLUCOSYLGALACTOSYLHYDROXYLYSINE GLUCOSIDASE"/>
    <property type="match status" value="1"/>
</dbReference>
<dbReference type="PANTHER" id="PTHR11051">
    <property type="entry name" value="GLYCOSYL HYDROLASE-RELATED"/>
    <property type="match status" value="1"/>
</dbReference>
<dbReference type="GO" id="GO:0005975">
    <property type="term" value="P:carbohydrate metabolic process"/>
    <property type="evidence" value="ECO:0007669"/>
    <property type="project" value="InterPro"/>
</dbReference>
<evidence type="ECO:0000256" key="4">
    <source>
        <dbReference type="PIRSR" id="PIRSR036289-50"/>
    </source>
</evidence>
<dbReference type="Pfam" id="PF03633">
    <property type="entry name" value="Glyco_hydro_65C"/>
    <property type="match status" value="1"/>
</dbReference>
<dbReference type="InterPro" id="IPR037018">
    <property type="entry name" value="GH65_N"/>
</dbReference>
<evidence type="ECO:0000256" key="5">
    <source>
        <dbReference type="PIRSR" id="PIRSR036289-51"/>
    </source>
</evidence>
<name>B8CZX6_HALOH</name>
<dbReference type="RefSeq" id="WP_015923797.1">
    <property type="nucleotide sequence ID" value="NC_011899.1"/>
</dbReference>
<dbReference type="AlphaFoldDB" id="B8CZX6"/>
<evidence type="ECO:0000259" key="8">
    <source>
        <dbReference type="Pfam" id="PF03633"/>
    </source>
</evidence>
<dbReference type="Pfam" id="PF03636">
    <property type="entry name" value="Glyco_hydro_65N"/>
    <property type="match status" value="1"/>
</dbReference>
<dbReference type="GO" id="GO:0030246">
    <property type="term" value="F:carbohydrate binding"/>
    <property type="evidence" value="ECO:0007669"/>
    <property type="project" value="InterPro"/>
</dbReference>
<keyword evidence="3 10" id="KW-0808">Transferase</keyword>
<dbReference type="InterPro" id="IPR017045">
    <property type="entry name" value="Malt_Pase/Glycosyl_Hdrlase"/>
</dbReference>
<dbReference type="InterPro" id="IPR008928">
    <property type="entry name" value="6-hairpin_glycosidase_sf"/>
</dbReference>
<evidence type="ECO:0000256" key="1">
    <source>
        <dbReference type="ARBA" id="ARBA00006768"/>
    </source>
</evidence>
<keyword evidence="11" id="KW-1185">Reference proteome</keyword>
<gene>
    <name evidence="10" type="ordered locus">Hore_20830</name>
</gene>
<keyword evidence="2 10" id="KW-0328">Glycosyltransferase</keyword>
<feature type="domain" description="Glycoside hydrolase family 65 C-terminal" evidence="8">
    <location>
        <begin position="696"/>
        <end position="743"/>
    </location>
</feature>
<evidence type="ECO:0000313" key="10">
    <source>
        <dbReference type="EMBL" id="ACL70828.1"/>
    </source>
</evidence>
<proteinExistence type="inferred from homology"/>
<comment type="similarity">
    <text evidence="1">Belongs to the glycosyl hydrolase 65 family.</text>
</comment>
<dbReference type="Gene3D" id="2.70.98.40">
    <property type="entry name" value="Glycoside hydrolase, family 65, N-terminal domain"/>
    <property type="match status" value="1"/>
</dbReference>
<dbReference type="Proteomes" id="UP000000719">
    <property type="component" value="Chromosome"/>
</dbReference>
<protein>
    <submittedName>
        <fullName evidence="10">Kojibiose phosphorylase</fullName>
        <ecNumber evidence="10">2.4.1.230</ecNumber>
    </submittedName>
</protein>
<feature type="binding site" evidence="5">
    <location>
        <begin position="338"/>
        <end position="339"/>
    </location>
    <ligand>
        <name>substrate</name>
    </ligand>
</feature>
<dbReference type="InterPro" id="IPR005195">
    <property type="entry name" value="Glyco_hydro_65_M"/>
</dbReference>
<dbReference type="Gene3D" id="1.50.10.10">
    <property type="match status" value="1"/>
</dbReference>
<evidence type="ECO:0000259" key="9">
    <source>
        <dbReference type="Pfam" id="PF03636"/>
    </source>
</evidence>
<dbReference type="SUPFAM" id="SSF74650">
    <property type="entry name" value="Galactose mutarotase-like"/>
    <property type="match status" value="1"/>
</dbReference>
<accession>B8CZX6</accession>
<feature type="domain" description="Glycoside hydrolase family 65 N-terminal" evidence="9">
    <location>
        <begin position="17"/>
        <end position="248"/>
    </location>
</feature>
<dbReference type="SUPFAM" id="SSF48208">
    <property type="entry name" value="Six-hairpin glycosidases"/>
    <property type="match status" value="1"/>
</dbReference>
<dbReference type="InterPro" id="IPR005194">
    <property type="entry name" value="Glyco_hydro_65_C"/>
</dbReference>
<evidence type="ECO:0000259" key="7">
    <source>
        <dbReference type="Pfam" id="PF03632"/>
    </source>
</evidence>
<evidence type="ECO:0000313" key="11">
    <source>
        <dbReference type="Proteomes" id="UP000000719"/>
    </source>
</evidence>
<dbReference type="OrthoDB" id="9758855at2"/>
<evidence type="ECO:0000256" key="3">
    <source>
        <dbReference type="ARBA" id="ARBA00022679"/>
    </source>
</evidence>
<feature type="active site" description="Proton donor" evidence="4">
    <location>
        <position position="480"/>
    </location>
</feature>
<dbReference type="InterPro" id="IPR011013">
    <property type="entry name" value="Gal_mutarotase_sf_dom"/>
</dbReference>
<dbReference type="KEGG" id="hor:Hore_20830"/>
<reference evidence="10 11" key="1">
    <citation type="journal article" date="2009" name="PLoS ONE">
        <title>Genome analysis of the anaerobic thermohalophilic bacterium Halothermothrix orenii.</title>
        <authorList>
            <person name="Mavromatis K."/>
            <person name="Ivanova N."/>
            <person name="Anderson I."/>
            <person name="Lykidis A."/>
            <person name="Hooper S.D."/>
            <person name="Sun H."/>
            <person name="Kunin V."/>
            <person name="Lapidus A."/>
            <person name="Hugenholtz P."/>
            <person name="Patel B."/>
            <person name="Kyrpides N.C."/>
        </authorList>
    </citation>
    <scope>NUCLEOTIDE SEQUENCE [LARGE SCALE GENOMIC DNA]</scope>
    <source>
        <strain evidence="11">H 168 / OCM 544 / DSM 9562</strain>
    </source>
</reference>
<dbReference type="EMBL" id="CP001098">
    <property type="protein sequence ID" value="ACL70828.1"/>
    <property type="molecule type" value="Genomic_DNA"/>
</dbReference>
<feature type="domain" description="Glycoside hydrolase family 65 central catalytic" evidence="7">
    <location>
        <begin position="303"/>
        <end position="687"/>
    </location>
</feature>
<evidence type="ECO:0000256" key="6">
    <source>
        <dbReference type="SAM" id="Coils"/>
    </source>
</evidence>
<dbReference type="HOGENOM" id="CLU_006285_2_1_9"/>
<dbReference type="Gene3D" id="2.60.420.10">
    <property type="entry name" value="Maltose phosphorylase, domain 3"/>
    <property type="match status" value="1"/>
</dbReference>
<dbReference type="EC" id="2.4.1.230" evidence="10"/>
<dbReference type="InterPro" id="IPR005196">
    <property type="entry name" value="Glyco_hydro_65_N"/>
</dbReference>
<sequence>MELKNNLYTETGWEIFEREYEDEQMVTTGSNYLIGNGYLGYRGTFADWTANEYVACIVTDTYDMADGKWRELCNAPNGLYTRLEVDGERVTINKGEISNYRRGLNLREGLYSEEFTWKGNKGNKVHIETARFASYHNLHLIPFRYSFTVEKEAEITLVTGIDGVVWSLNGEHFKKYDLKKIDKYLAIETVTGERGIQLDVVEGYRLDGATPRFEKIIKEDRKILRELKFKLSPGTRVVLEKVISIYSSNDIKNPLDQAQKDLEKALQSTFTELREKNRANWINFWNRTDIKIKGDLKGQTALRFNLYHNRIATPAHSDRLPIGARGLSCQAYQGAAFWDQEIFNMPMFLYTSPETACNILKYRYHTLDGARKKARKLGYRGAFYAWVSGKTGEELCPSYFFKDVISGRKIHNHFNDWQIHISPDIAYAIWHYFQVTGDWNFIVNYGAEMIFEISRFLYSHAYFKKDKNRFEFIRLLGPDEYHENVDNNAFTNYQAKYTLERALDIYNKMKDENKKELEYLMEKIELTEKEIEDWKEMAELIYLPQPDEETLLIEQFDGYFDLEDTRPDELEKRLLDPGEYWGWPNGVAVETQVTKQADVIQLFCLHNIFSKGVMKANYDYYEPRTQHGSSLSPSAYSIIASQIGYVEEAYSYFIKSCTIDLYNTNKAVSGGTFIGGIHTAACGAAWQMVVFGFAGLKIDNDNLSFNPVLPSKWDEINFPLQYKNNRFNVVITKSQLKVKSSEENKETQKIRYKDDLTEIRPGDEVIIPF</sequence>
<dbReference type="STRING" id="373903.Hore_20830"/>
<dbReference type="PIRSF" id="PIRSF036289">
    <property type="entry name" value="Glycosyl_hydrolase_malt_phosph"/>
    <property type="match status" value="1"/>
</dbReference>
<dbReference type="CAZy" id="GH65">
    <property type="family name" value="Glycoside Hydrolase Family 65"/>
</dbReference>
<organism evidence="10 11">
    <name type="scientific">Halothermothrix orenii (strain H 168 / OCM 544 / DSM 9562)</name>
    <dbReference type="NCBI Taxonomy" id="373903"/>
    <lineage>
        <taxon>Bacteria</taxon>
        <taxon>Bacillati</taxon>
        <taxon>Bacillota</taxon>
        <taxon>Clostridia</taxon>
        <taxon>Halanaerobiales</taxon>
        <taxon>Halothermotrichaceae</taxon>
        <taxon>Halothermothrix</taxon>
    </lineage>
</organism>
<dbReference type="eggNOG" id="COG1554">
    <property type="taxonomic scope" value="Bacteria"/>
</dbReference>
<evidence type="ECO:0000256" key="2">
    <source>
        <dbReference type="ARBA" id="ARBA00022676"/>
    </source>
</evidence>
<dbReference type="GO" id="GO:0033831">
    <property type="term" value="F:kojibiose phosphorylase activity"/>
    <property type="evidence" value="ECO:0007669"/>
    <property type="project" value="UniProtKB-EC"/>
</dbReference>
<feature type="coiled-coil region" evidence="6">
    <location>
        <begin position="510"/>
        <end position="537"/>
    </location>
</feature>
<keyword evidence="6" id="KW-0175">Coiled coil</keyword>
<dbReference type="Pfam" id="PF03632">
    <property type="entry name" value="Glyco_hydro_65m"/>
    <property type="match status" value="1"/>
</dbReference>